<dbReference type="AlphaFoldDB" id="A0A0J6XSP6"/>
<dbReference type="Pfam" id="PF03995">
    <property type="entry name" value="Inhibitor_I36"/>
    <property type="match status" value="1"/>
</dbReference>
<proteinExistence type="predicted"/>
<dbReference type="STRING" id="66430.ACS04_03640"/>
<keyword evidence="3" id="KW-1185">Reference proteome</keyword>
<keyword evidence="1" id="KW-0732">Signal</keyword>
<dbReference type="PROSITE" id="PS51257">
    <property type="entry name" value="PROKAR_LIPOPROTEIN"/>
    <property type="match status" value="1"/>
</dbReference>
<evidence type="ECO:0000313" key="3">
    <source>
        <dbReference type="Proteomes" id="UP000035932"/>
    </source>
</evidence>
<sequence length="125" mass="13369">MRIKRSVALLAAAAGVTLGMATPASAYACQTGYFCFYYNSNQAGARFMTDSNIPNLAGETFSTIANGEGEPVKNNAASVQNASSYCYRVYYNSNYSGPSDTVVAYSSRNLANTYNDNASVRSMIC</sequence>
<reference evidence="2 3" key="1">
    <citation type="submission" date="2015-06" db="EMBL/GenBank/DDBJ databases">
        <title>Recapitulation of the evolution of biosynthetic gene clusters reveals hidden chemical diversity on bacterial genomes.</title>
        <authorList>
            <person name="Cruz-Morales P."/>
            <person name="Martinez-Guerrero C."/>
            <person name="Morales-Escalante M.A."/>
            <person name="Yanez-Guerra L.A."/>
            <person name="Kopp J.F."/>
            <person name="Feldmann J."/>
            <person name="Ramos-Aboites H.E."/>
            <person name="Barona-Gomez F."/>
        </authorList>
    </citation>
    <scope>NUCLEOTIDE SEQUENCE [LARGE SCALE GENOMIC DNA]</scope>
    <source>
        <strain evidence="2 3">ATCC 31245</strain>
    </source>
</reference>
<gene>
    <name evidence="2" type="ORF">ACS04_03640</name>
</gene>
<evidence type="ECO:0000256" key="1">
    <source>
        <dbReference type="SAM" id="SignalP"/>
    </source>
</evidence>
<dbReference type="RefSeq" id="WP_048475003.1">
    <property type="nucleotide sequence ID" value="NZ_JBIRUD010000018.1"/>
</dbReference>
<dbReference type="Gene3D" id="2.60.20.10">
    <property type="entry name" value="Crystallins"/>
    <property type="match status" value="1"/>
</dbReference>
<name>A0A0J6XSP6_9ACTN</name>
<dbReference type="PATRIC" id="fig|66430.4.peg.2065"/>
<feature type="signal peptide" evidence="1">
    <location>
        <begin position="1"/>
        <end position="28"/>
    </location>
</feature>
<organism evidence="2 3">
    <name type="scientific">Streptomyces roseus</name>
    <dbReference type="NCBI Taxonomy" id="66430"/>
    <lineage>
        <taxon>Bacteria</taxon>
        <taxon>Bacillati</taxon>
        <taxon>Actinomycetota</taxon>
        <taxon>Actinomycetes</taxon>
        <taxon>Kitasatosporales</taxon>
        <taxon>Streptomycetaceae</taxon>
        <taxon>Streptomyces</taxon>
    </lineage>
</organism>
<comment type="caution">
    <text evidence="2">The sequence shown here is derived from an EMBL/GenBank/DDBJ whole genome shotgun (WGS) entry which is preliminary data.</text>
</comment>
<accession>A0A0J6XSP6</accession>
<evidence type="ECO:0008006" key="4">
    <source>
        <dbReference type="Google" id="ProtNLM"/>
    </source>
</evidence>
<dbReference type="Proteomes" id="UP000035932">
    <property type="component" value="Unassembled WGS sequence"/>
</dbReference>
<protein>
    <recommendedName>
        <fullName evidence="4">Peptidase M23</fullName>
    </recommendedName>
</protein>
<evidence type="ECO:0000313" key="2">
    <source>
        <dbReference type="EMBL" id="KMO99200.1"/>
    </source>
</evidence>
<dbReference type="EMBL" id="LFML01000014">
    <property type="protein sequence ID" value="KMO99200.1"/>
    <property type="molecule type" value="Genomic_DNA"/>
</dbReference>
<feature type="chain" id="PRO_5038454985" description="Peptidase M23" evidence="1">
    <location>
        <begin position="29"/>
        <end position="125"/>
    </location>
</feature>